<reference evidence="3" key="1">
    <citation type="submission" date="2020-11" db="EMBL/GenBank/DDBJ databases">
        <authorList>
            <person name="Whitehead M."/>
        </authorList>
    </citation>
    <scope>NUCLEOTIDE SEQUENCE</scope>
    <source>
        <strain evidence="3">EGII</strain>
    </source>
</reference>
<dbReference type="InterPro" id="IPR008555">
    <property type="entry name" value="SIKE"/>
</dbReference>
<evidence type="ECO:0000313" key="4">
    <source>
        <dbReference type="Proteomes" id="UP000606786"/>
    </source>
</evidence>
<evidence type="ECO:0000256" key="2">
    <source>
        <dbReference type="ARBA" id="ARBA00023054"/>
    </source>
</evidence>
<gene>
    <name evidence="3" type="ORF">CCAP1982_LOCUS5768</name>
</gene>
<protein>
    <submittedName>
        <fullName evidence="3">(Mediterranean fruit fly) hypothetical protein</fullName>
    </submittedName>
</protein>
<name>A0A811UEA0_CERCA</name>
<accession>A0A811UEA0</accession>
<evidence type="ECO:0000313" key="3">
    <source>
        <dbReference type="EMBL" id="CAD6997121.1"/>
    </source>
</evidence>
<comment type="caution">
    <text evidence="3">The sequence shown here is derived from an EMBL/GenBank/DDBJ whole genome shotgun (WGS) entry which is preliminary data.</text>
</comment>
<sequence>MSNMSVGQIIMDAQRIASRVKDLELLGNALLVEAEGNNRLVESLRQFQDDVDSLNQISNNKSNSEMVNRIQQQNATSSEILKENRELKMCIEDYERTMEFIMQKYREHTNSKILESKINFKEVYNEELWLIIREQRAKIREMAVVMQRAASADDDAVHRDMETMSRLRKENQILRELLQISKQFGSASQPIRVNEHLLEEKGVQTDCADDSADELSLSCGSVENFNNNSQILLQPNAAVTINSTATSTNTNTADHIASMATMSQNVSENNNGPSPDVDSVTVSFLPPINHTDTLSTTTVGNTGNTSATEVVASVSTTVTSTVLTGSISTTSVASAIANTTGPIEVPKAAT</sequence>
<keyword evidence="4" id="KW-1185">Reference proteome</keyword>
<dbReference type="PANTHER" id="PTHR12186:SF2">
    <property type="entry name" value="FGFR1 ONCOGENE PARTNER 2 HOMOLOG"/>
    <property type="match status" value="1"/>
</dbReference>
<proteinExistence type="inferred from homology"/>
<dbReference type="OrthoDB" id="21214at2759"/>
<dbReference type="AlphaFoldDB" id="A0A811UEA0"/>
<keyword evidence="2" id="KW-0175">Coiled coil</keyword>
<evidence type="ECO:0000256" key="1">
    <source>
        <dbReference type="ARBA" id="ARBA00005537"/>
    </source>
</evidence>
<dbReference type="Proteomes" id="UP000606786">
    <property type="component" value="Unassembled WGS sequence"/>
</dbReference>
<organism evidence="3 4">
    <name type="scientific">Ceratitis capitata</name>
    <name type="common">Mediterranean fruit fly</name>
    <name type="synonym">Tephritis capitata</name>
    <dbReference type="NCBI Taxonomy" id="7213"/>
    <lineage>
        <taxon>Eukaryota</taxon>
        <taxon>Metazoa</taxon>
        <taxon>Ecdysozoa</taxon>
        <taxon>Arthropoda</taxon>
        <taxon>Hexapoda</taxon>
        <taxon>Insecta</taxon>
        <taxon>Pterygota</taxon>
        <taxon>Neoptera</taxon>
        <taxon>Endopterygota</taxon>
        <taxon>Diptera</taxon>
        <taxon>Brachycera</taxon>
        <taxon>Muscomorpha</taxon>
        <taxon>Tephritoidea</taxon>
        <taxon>Tephritidae</taxon>
        <taxon>Ceratitis</taxon>
        <taxon>Ceratitis</taxon>
    </lineage>
</organism>
<dbReference type="Pfam" id="PF05769">
    <property type="entry name" value="SIKE"/>
    <property type="match status" value="1"/>
</dbReference>
<dbReference type="PANTHER" id="PTHR12186">
    <property type="entry name" value="SIKE FAMILY MEMBER"/>
    <property type="match status" value="1"/>
</dbReference>
<dbReference type="EMBL" id="CAJHJT010000012">
    <property type="protein sequence ID" value="CAD6997121.1"/>
    <property type="molecule type" value="Genomic_DNA"/>
</dbReference>
<comment type="similarity">
    <text evidence="1">Belongs to the SIKE family.</text>
</comment>